<dbReference type="InterPro" id="IPR003594">
    <property type="entry name" value="HATPase_dom"/>
</dbReference>
<keyword evidence="1 3" id="KW-0597">Phosphoprotein</keyword>
<dbReference type="SMART" id="SM00388">
    <property type="entry name" value="HisKA"/>
    <property type="match status" value="1"/>
</dbReference>
<dbReference type="InterPro" id="IPR001789">
    <property type="entry name" value="Sig_transdc_resp-reg_receiver"/>
</dbReference>
<evidence type="ECO:0000313" key="8">
    <source>
        <dbReference type="Proteomes" id="UP000242254"/>
    </source>
</evidence>
<accession>A0A2G4SWY0</accession>
<reference evidence="7 8" key="1">
    <citation type="journal article" date="2016" name="Proc. Natl. Acad. Sci. U.S.A.">
        <title>Lipid metabolic changes in an early divergent fungus govern the establishment of a mutualistic symbiosis with endobacteria.</title>
        <authorList>
            <person name="Lastovetsky O.A."/>
            <person name="Gaspar M.L."/>
            <person name="Mondo S.J."/>
            <person name="LaButti K.M."/>
            <person name="Sandor L."/>
            <person name="Grigoriev I.V."/>
            <person name="Henry S.A."/>
            <person name="Pawlowska T.E."/>
        </authorList>
    </citation>
    <scope>NUCLEOTIDE SEQUENCE [LARGE SCALE GENOMIC DNA]</scope>
    <source>
        <strain evidence="7 8">ATCC 52813</strain>
    </source>
</reference>
<evidence type="ECO:0000256" key="2">
    <source>
        <dbReference type="ARBA" id="ARBA00023012"/>
    </source>
</evidence>
<dbReference type="CDD" id="cd17546">
    <property type="entry name" value="REC_hyHK_CKI1_RcsC-like"/>
    <property type="match status" value="1"/>
</dbReference>
<dbReference type="PROSITE" id="PS50110">
    <property type="entry name" value="RESPONSE_REGULATORY"/>
    <property type="match status" value="1"/>
</dbReference>
<evidence type="ECO:0000256" key="4">
    <source>
        <dbReference type="SAM" id="MobiDB-lite"/>
    </source>
</evidence>
<feature type="compositionally biased region" description="Low complexity" evidence="4">
    <location>
        <begin position="673"/>
        <end position="696"/>
    </location>
</feature>
<dbReference type="SUPFAM" id="SSF47384">
    <property type="entry name" value="Homodimeric domain of signal transducing histidine kinase"/>
    <property type="match status" value="1"/>
</dbReference>
<feature type="region of interest" description="Disordered" evidence="4">
    <location>
        <begin position="650"/>
        <end position="696"/>
    </location>
</feature>
<dbReference type="PANTHER" id="PTHR45339">
    <property type="entry name" value="HYBRID SIGNAL TRANSDUCTION HISTIDINE KINASE J"/>
    <property type="match status" value="1"/>
</dbReference>
<feature type="region of interest" description="Disordered" evidence="4">
    <location>
        <begin position="548"/>
        <end position="635"/>
    </location>
</feature>
<evidence type="ECO:0000259" key="6">
    <source>
        <dbReference type="PROSITE" id="PS50110"/>
    </source>
</evidence>
<dbReference type="InterPro" id="IPR036097">
    <property type="entry name" value="HisK_dim/P_sf"/>
</dbReference>
<dbReference type="Gene3D" id="1.10.287.130">
    <property type="match status" value="1"/>
</dbReference>
<feature type="compositionally biased region" description="Low complexity" evidence="4">
    <location>
        <begin position="596"/>
        <end position="625"/>
    </location>
</feature>
<dbReference type="CDD" id="cd16922">
    <property type="entry name" value="HATPase_EvgS-ArcB-TorS-like"/>
    <property type="match status" value="1"/>
</dbReference>
<sequence length="862" mass="97129">MDTKEFKLYSSTFSYCGIQFLDNLVRELAELTNSHTCILLQLLSTEEYKQLLTIYPQTEGKCNVISRSSSPEGEEKINEWSDHYLMIRSIYSTKMNHTKNMKPNSIIPISLLNTNSPFIKTLSSSDISNPCIIQDPHLVEEDIYPLFKQFIGIQLTKEKKERNGILCVMSDDQVEDRDLLFKVSKRCINELNQTSREEQLTIARDLAILDAENKLKFLADMSHEIRTPMNAVIALTDLLLQERINLNSEQVEHLELIQTSGNHILTIVNDILDISKLNHDPKFKLETRRFSLRKCLKDSLSMARHQAAMNQHNKAVYVLECPPDKDDNIPLPQFIQQLEASGILLKPFMHKKGKTVLPIIWRIDSDVPDHLLGDTMRLTQIILNLLSNAVKFTKQGGIYIRIKRSMPTPRTPQQQQQVGSDKRMTFKERYDAKIETIWTRAMQERKDSFSNKGTSPTTDDDMDYFSEKAVLEISVTDTGIGIPADRLPKLFKSFSQIDISTARRYGGTGLGLAISSTLVNRMGGCVWVESEEGVGSRFALTLPMTVAPRGRHYSSDSNTTPTNCYMNSPSSPSSTISDSSSHSNPLDIVSPLPTLSNSTYFSSTSNNNHSNNSSNNNTNNNNNTNFIPAPHPHQRPLLTRAAPHQLDEVSDSPMAEDTQVLDGRKNNNTNTGSISIMSAAGNNNNNNNNSTSSRANIKPYARKPQGKEENLAKVHPLRILLAEDNILNQKIAISILKRLGYVDVVIANNGKEVLSLMKSNVFDVIFMDLYMPEMDGLEVTREIIKERSKENSELLNCVDVYIIALTASASREDRQICIDAGMNDFISKPFTMVEMKSALKTCANNRKKRRKLVVEKDDPMIV</sequence>
<dbReference type="Gene3D" id="3.40.50.2300">
    <property type="match status" value="1"/>
</dbReference>
<dbReference type="InterPro" id="IPR003661">
    <property type="entry name" value="HisK_dim/P_dom"/>
</dbReference>
<keyword evidence="2" id="KW-0902">Two-component regulatory system</keyword>
<feature type="compositionally biased region" description="Polar residues" evidence="4">
    <location>
        <begin position="555"/>
        <end position="567"/>
    </location>
</feature>
<proteinExistence type="predicted"/>
<gene>
    <name evidence="7" type="ORF">RHIMIDRAFT_291480</name>
</gene>
<dbReference type="AlphaFoldDB" id="A0A2G4SWY0"/>
<dbReference type="Gene3D" id="3.30.565.10">
    <property type="entry name" value="Histidine kinase-like ATPase, C-terminal domain"/>
    <property type="match status" value="1"/>
</dbReference>
<dbReference type="STRING" id="1340429.A0A2G4SWY0"/>
<dbReference type="InterPro" id="IPR005467">
    <property type="entry name" value="His_kinase_dom"/>
</dbReference>
<evidence type="ECO:0000259" key="5">
    <source>
        <dbReference type="PROSITE" id="PS50109"/>
    </source>
</evidence>
<feature type="compositionally biased region" description="Low complexity" evidence="4">
    <location>
        <begin position="568"/>
        <end position="585"/>
    </location>
</feature>
<dbReference type="Pfam" id="PF00072">
    <property type="entry name" value="Response_reg"/>
    <property type="match status" value="1"/>
</dbReference>
<dbReference type="EMBL" id="KZ303848">
    <property type="protein sequence ID" value="PHZ12876.1"/>
    <property type="molecule type" value="Genomic_DNA"/>
</dbReference>
<feature type="domain" description="Histidine kinase" evidence="5">
    <location>
        <begin position="220"/>
        <end position="546"/>
    </location>
</feature>
<dbReference type="InterPro" id="IPR036890">
    <property type="entry name" value="HATPase_C_sf"/>
</dbReference>
<evidence type="ECO:0000256" key="3">
    <source>
        <dbReference type="PROSITE-ProRule" id="PRU00169"/>
    </source>
</evidence>
<dbReference type="GO" id="GO:0000155">
    <property type="term" value="F:phosphorelay sensor kinase activity"/>
    <property type="evidence" value="ECO:0007669"/>
    <property type="project" value="InterPro"/>
</dbReference>
<name>A0A2G4SWY0_RHIZD</name>
<evidence type="ECO:0000256" key="1">
    <source>
        <dbReference type="ARBA" id="ARBA00022553"/>
    </source>
</evidence>
<dbReference type="SMART" id="SM00448">
    <property type="entry name" value="REC"/>
    <property type="match status" value="1"/>
</dbReference>
<dbReference type="InterPro" id="IPR011006">
    <property type="entry name" value="CheY-like_superfamily"/>
</dbReference>
<organism evidence="7 8">
    <name type="scientific">Rhizopus microsporus ATCC 52813</name>
    <dbReference type="NCBI Taxonomy" id="1340429"/>
    <lineage>
        <taxon>Eukaryota</taxon>
        <taxon>Fungi</taxon>
        <taxon>Fungi incertae sedis</taxon>
        <taxon>Mucoromycota</taxon>
        <taxon>Mucoromycotina</taxon>
        <taxon>Mucoromycetes</taxon>
        <taxon>Mucorales</taxon>
        <taxon>Mucorineae</taxon>
        <taxon>Rhizopodaceae</taxon>
        <taxon>Rhizopus</taxon>
    </lineage>
</organism>
<keyword evidence="8" id="KW-1185">Reference proteome</keyword>
<dbReference type="Pfam" id="PF00512">
    <property type="entry name" value="HisKA"/>
    <property type="match status" value="1"/>
</dbReference>
<dbReference type="GeneID" id="35444804"/>
<dbReference type="PRINTS" id="PR00344">
    <property type="entry name" value="BCTRLSENSOR"/>
</dbReference>
<dbReference type="PROSITE" id="PS50109">
    <property type="entry name" value="HIS_KIN"/>
    <property type="match status" value="1"/>
</dbReference>
<protein>
    <submittedName>
        <fullName evidence="7">Uncharacterized protein</fullName>
    </submittedName>
</protein>
<feature type="modified residue" description="4-aspartylphosphate" evidence="3">
    <location>
        <position position="768"/>
    </location>
</feature>
<dbReference type="SMART" id="SM00387">
    <property type="entry name" value="HATPase_c"/>
    <property type="match status" value="1"/>
</dbReference>
<dbReference type="SUPFAM" id="SSF55874">
    <property type="entry name" value="ATPase domain of HSP90 chaperone/DNA topoisomerase II/histidine kinase"/>
    <property type="match status" value="1"/>
</dbReference>
<dbReference type="Proteomes" id="UP000242254">
    <property type="component" value="Unassembled WGS sequence"/>
</dbReference>
<dbReference type="CDD" id="cd00082">
    <property type="entry name" value="HisKA"/>
    <property type="match status" value="1"/>
</dbReference>
<dbReference type="PANTHER" id="PTHR45339:SF1">
    <property type="entry name" value="HYBRID SIGNAL TRANSDUCTION HISTIDINE KINASE J"/>
    <property type="match status" value="1"/>
</dbReference>
<dbReference type="InterPro" id="IPR004358">
    <property type="entry name" value="Sig_transdc_His_kin-like_C"/>
</dbReference>
<dbReference type="RefSeq" id="XP_023466584.1">
    <property type="nucleotide sequence ID" value="XM_023613815.1"/>
</dbReference>
<evidence type="ECO:0000313" key="7">
    <source>
        <dbReference type="EMBL" id="PHZ12876.1"/>
    </source>
</evidence>
<dbReference type="SUPFAM" id="SSF52172">
    <property type="entry name" value="CheY-like"/>
    <property type="match status" value="1"/>
</dbReference>
<dbReference type="Pfam" id="PF02518">
    <property type="entry name" value="HATPase_c"/>
    <property type="match status" value="1"/>
</dbReference>
<feature type="domain" description="Response regulatory" evidence="6">
    <location>
        <begin position="718"/>
        <end position="843"/>
    </location>
</feature>